<dbReference type="InterPro" id="IPR036291">
    <property type="entry name" value="NAD(P)-bd_dom_sf"/>
</dbReference>
<evidence type="ECO:0000256" key="5">
    <source>
        <dbReference type="SAM" id="SignalP"/>
    </source>
</evidence>
<dbReference type="OrthoDB" id="1274115at2759"/>
<feature type="signal peptide" evidence="5">
    <location>
        <begin position="1"/>
        <end position="21"/>
    </location>
</feature>
<dbReference type="SMART" id="SM00822">
    <property type="entry name" value="PKS_KR"/>
    <property type="match status" value="1"/>
</dbReference>
<dbReference type="GO" id="GO:0016491">
    <property type="term" value="F:oxidoreductase activity"/>
    <property type="evidence" value="ECO:0007669"/>
    <property type="project" value="UniProtKB-KW"/>
</dbReference>
<evidence type="ECO:0000256" key="2">
    <source>
        <dbReference type="ARBA" id="ARBA00022857"/>
    </source>
</evidence>
<sequence>MMGNKVWLITGASSGLGAALAHHVLSAGHKVVGAVRDVTKAQKSYPQFEQLGGTWAELDVTDPKTNEKVQSLARENNGFDVVVNNAGYSILGSIEDMSEDEIYKQINTNLYGPIRVLQGSLPFMREKKSGCIVNISSVAGMVGRPATGLYSASKLALEGLSESLAAELAEFGIRVLLIEPGSFRTGFLSAFVAPVAGLNPGYRETALSRTLKIYETVDGSQRGDPEKAAARILDAVENQGLCATTSSYLRVPLGSDCYGLLESKADALKENLNVMKGIAHSTDYPQ</sequence>
<dbReference type="Proteomes" id="UP000030143">
    <property type="component" value="Unassembled WGS sequence"/>
</dbReference>
<gene>
    <name evidence="7" type="ORF">PEX2_059180</name>
</gene>
<dbReference type="InterPro" id="IPR051911">
    <property type="entry name" value="SDR_oxidoreductase"/>
</dbReference>
<reference evidence="7 8" key="1">
    <citation type="journal article" date="2015" name="Mol. Plant Microbe Interact.">
        <title>Genome, transcriptome, and functional analyses of Penicillium expansum provide new insights into secondary metabolism and pathogenicity.</title>
        <authorList>
            <person name="Ballester A.R."/>
            <person name="Marcet-Houben M."/>
            <person name="Levin E."/>
            <person name="Sela N."/>
            <person name="Selma-Lazaro C."/>
            <person name="Carmona L."/>
            <person name="Wisniewski M."/>
            <person name="Droby S."/>
            <person name="Gonzalez-Candelas L."/>
            <person name="Gabaldon T."/>
        </authorList>
    </citation>
    <scope>NUCLEOTIDE SEQUENCE [LARGE SCALE GENOMIC DNA]</scope>
    <source>
        <strain evidence="7 8">MD-8</strain>
    </source>
</reference>
<evidence type="ECO:0000256" key="4">
    <source>
        <dbReference type="RuleBase" id="RU000363"/>
    </source>
</evidence>
<dbReference type="AlphaFoldDB" id="A0A0A2INQ3"/>
<dbReference type="SUPFAM" id="SSF51735">
    <property type="entry name" value="NAD(P)-binding Rossmann-fold domains"/>
    <property type="match status" value="1"/>
</dbReference>
<evidence type="ECO:0000256" key="3">
    <source>
        <dbReference type="ARBA" id="ARBA00023002"/>
    </source>
</evidence>
<protein>
    <submittedName>
        <fullName evidence="7">Short-chain dehydrogenase/reductase SDR</fullName>
    </submittedName>
</protein>
<keyword evidence="8" id="KW-1185">Reference proteome</keyword>
<dbReference type="GeneID" id="27678610"/>
<dbReference type="InterPro" id="IPR020904">
    <property type="entry name" value="Sc_DH/Rdtase_CS"/>
</dbReference>
<evidence type="ECO:0000259" key="6">
    <source>
        <dbReference type="SMART" id="SM00822"/>
    </source>
</evidence>
<name>A0A0A2INQ3_PENEN</name>
<evidence type="ECO:0000256" key="1">
    <source>
        <dbReference type="ARBA" id="ARBA00006484"/>
    </source>
</evidence>
<dbReference type="Gene3D" id="3.40.50.720">
    <property type="entry name" value="NAD(P)-binding Rossmann-like Domain"/>
    <property type="match status" value="1"/>
</dbReference>
<dbReference type="PROSITE" id="PS00061">
    <property type="entry name" value="ADH_SHORT"/>
    <property type="match status" value="1"/>
</dbReference>
<organism evidence="7 8">
    <name type="scientific">Penicillium expansum</name>
    <name type="common">Blue mold rot fungus</name>
    <dbReference type="NCBI Taxonomy" id="27334"/>
    <lineage>
        <taxon>Eukaryota</taxon>
        <taxon>Fungi</taxon>
        <taxon>Dikarya</taxon>
        <taxon>Ascomycota</taxon>
        <taxon>Pezizomycotina</taxon>
        <taxon>Eurotiomycetes</taxon>
        <taxon>Eurotiomycetidae</taxon>
        <taxon>Eurotiales</taxon>
        <taxon>Aspergillaceae</taxon>
        <taxon>Penicillium</taxon>
    </lineage>
</organism>
<keyword evidence="5" id="KW-0732">Signal</keyword>
<dbReference type="PRINTS" id="PR00081">
    <property type="entry name" value="GDHRDH"/>
</dbReference>
<dbReference type="Pfam" id="PF00106">
    <property type="entry name" value="adh_short"/>
    <property type="match status" value="1"/>
</dbReference>
<evidence type="ECO:0000313" key="8">
    <source>
        <dbReference type="Proteomes" id="UP000030143"/>
    </source>
</evidence>
<dbReference type="PhylomeDB" id="A0A0A2INQ3"/>
<keyword evidence="3" id="KW-0560">Oxidoreductase</keyword>
<dbReference type="VEuPathDB" id="FungiDB:PEXP_033450"/>
<dbReference type="HOGENOM" id="CLU_010194_2_9_1"/>
<comment type="caution">
    <text evidence="7">The sequence shown here is derived from an EMBL/GenBank/DDBJ whole genome shotgun (WGS) entry which is preliminary data.</text>
</comment>
<evidence type="ECO:0000313" key="7">
    <source>
        <dbReference type="EMBL" id="KGO53274.1"/>
    </source>
</evidence>
<dbReference type="PRINTS" id="PR00080">
    <property type="entry name" value="SDRFAMILY"/>
</dbReference>
<dbReference type="CDD" id="cd05374">
    <property type="entry name" value="17beta-HSD-like_SDR_c"/>
    <property type="match status" value="1"/>
</dbReference>
<dbReference type="STRING" id="27334.A0A0A2INQ3"/>
<accession>A0A0A2INQ3</accession>
<keyword evidence="2" id="KW-0521">NADP</keyword>
<feature type="domain" description="Ketoreductase" evidence="6">
    <location>
        <begin position="5"/>
        <end position="181"/>
    </location>
</feature>
<proteinExistence type="inferred from homology"/>
<dbReference type="PANTHER" id="PTHR43976:SF16">
    <property type="entry name" value="SHORT-CHAIN DEHYDROGENASE_REDUCTASE FAMILY PROTEIN"/>
    <property type="match status" value="1"/>
</dbReference>
<feature type="chain" id="PRO_5009752445" evidence="5">
    <location>
        <begin position="22"/>
        <end position="286"/>
    </location>
</feature>
<dbReference type="PANTHER" id="PTHR43976">
    <property type="entry name" value="SHORT CHAIN DEHYDROGENASE"/>
    <property type="match status" value="1"/>
</dbReference>
<dbReference type="InterPro" id="IPR002347">
    <property type="entry name" value="SDR_fam"/>
</dbReference>
<comment type="similarity">
    <text evidence="1 4">Belongs to the short-chain dehydrogenases/reductases (SDR) family.</text>
</comment>
<dbReference type="RefSeq" id="XP_016595913.1">
    <property type="nucleotide sequence ID" value="XM_016743191.1"/>
</dbReference>
<dbReference type="InterPro" id="IPR057326">
    <property type="entry name" value="KR_dom"/>
</dbReference>
<dbReference type="EMBL" id="JQFZ01000252">
    <property type="protein sequence ID" value="KGO53274.1"/>
    <property type="molecule type" value="Genomic_DNA"/>
</dbReference>